<keyword evidence="1" id="KW-0175">Coiled coil</keyword>
<evidence type="ECO:0000313" key="5">
    <source>
        <dbReference type="Proteomes" id="UP001295423"/>
    </source>
</evidence>
<keyword evidence="3" id="KW-0812">Transmembrane</keyword>
<feature type="coiled-coil region" evidence="1">
    <location>
        <begin position="157"/>
        <end position="188"/>
    </location>
</feature>
<proteinExistence type="predicted"/>
<dbReference type="Proteomes" id="UP001295423">
    <property type="component" value="Unassembled WGS sequence"/>
</dbReference>
<dbReference type="Gene3D" id="2.60.40.150">
    <property type="entry name" value="C2 domain"/>
    <property type="match status" value="1"/>
</dbReference>
<keyword evidence="3" id="KW-1133">Transmembrane helix</keyword>
<evidence type="ECO:0000256" key="1">
    <source>
        <dbReference type="SAM" id="Coils"/>
    </source>
</evidence>
<accession>A0AAD2FUA5</accession>
<sequence length="537" mass="60546">MSEEVLMEDPQVILDETLDEIPEDVKSMPSMAFGILLFVIAAGAYYYYAFVLNKKKKPTVEIDETMATNTVSLKDINYLASRLGPNSTHMDVLLAVASCPDSIKYGTKHHEAKEKARADRIAQDEEEKVNEKTDIKSTAKDNLFDFDDEGWADEDDMDDESKRKLELEKKAEEQKKKDLEQLNKATGKAKILLEGIDDGVIGQLWVEKTLGSNGAWPPKDLRFLGGEKFDYNGKMVSALEHRGLRRNICMMMGRINSMMLNTHPELLEAGGKQLIDQTYFKGSAEFRQRCAMLLEAALRTAVACRNYELCKTVVQAVSLFKIGCAPPGDVEWFDKMMEKQYKCLPRLEIENQSIECPGENELATGDTLTLGLDVTRIHAEQFTKQKVAMLQKQGIPPQLALQSYREGWWFLVRAERLDGDIDASTLDLKTDGLLGEVSKSDLEKFEKATYSERLQTAWPMIVQNITQKTGRVKIQFLAPVVPGKYRFTVSLNSQDFLGADTEISVEGTVVDGATVIRKPKEEKKIEHEDSVEVKKDK</sequence>
<reference evidence="4" key="1">
    <citation type="submission" date="2023-08" db="EMBL/GenBank/DDBJ databases">
        <authorList>
            <person name="Audoor S."/>
            <person name="Bilcke G."/>
        </authorList>
    </citation>
    <scope>NUCLEOTIDE SEQUENCE</scope>
</reference>
<evidence type="ECO:0000256" key="3">
    <source>
        <dbReference type="SAM" id="Phobius"/>
    </source>
</evidence>
<dbReference type="InterPro" id="IPR035892">
    <property type="entry name" value="C2_domain_sf"/>
</dbReference>
<keyword evidence="5" id="KW-1185">Reference proteome</keyword>
<dbReference type="AlphaFoldDB" id="A0AAD2FUA5"/>
<feature type="transmembrane region" description="Helical" evidence="3">
    <location>
        <begin position="28"/>
        <end position="48"/>
    </location>
</feature>
<dbReference type="EMBL" id="CAKOGP040001803">
    <property type="protein sequence ID" value="CAJ1952332.1"/>
    <property type="molecule type" value="Genomic_DNA"/>
</dbReference>
<name>A0AAD2FUA5_9STRA</name>
<comment type="caution">
    <text evidence="4">The sequence shown here is derived from an EMBL/GenBank/DDBJ whole genome shotgun (WGS) entry which is preliminary data.</text>
</comment>
<evidence type="ECO:0008006" key="6">
    <source>
        <dbReference type="Google" id="ProtNLM"/>
    </source>
</evidence>
<evidence type="ECO:0000313" key="4">
    <source>
        <dbReference type="EMBL" id="CAJ1952332.1"/>
    </source>
</evidence>
<gene>
    <name evidence="4" type="ORF">CYCCA115_LOCUS13499</name>
</gene>
<protein>
    <recommendedName>
        <fullName evidence="6">SEC63 domain-containing protein</fullName>
    </recommendedName>
</protein>
<feature type="region of interest" description="Disordered" evidence="2">
    <location>
        <begin position="109"/>
        <end position="134"/>
    </location>
</feature>
<organism evidence="4 5">
    <name type="scientific">Cylindrotheca closterium</name>
    <dbReference type="NCBI Taxonomy" id="2856"/>
    <lineage>
        <taxon>Eukaryota</taxon>
        <taxon>Sar</taxon>
        <taxon>Stramenopiles</taxon>
        <taxon>Ochrophyta</taxon>
        <taxon>Bacillariophyta</taxon>
        <taxon>Bacillariophyceae</taxon>
        <taxon>Bacillariophycidae</taxon>
        <taxon>Bacillariales</taxon>
        <taxon>Bacillariaceae</taxon>
        <taxon>Cylindrotheca</taxon>
    </lineage>
</organism>
<keyword evidence="3" id="KW-0472">Membrane</keyword>
<evidence type="ECO:0000256" key="2">
    <source>
        <dbReference type="SAM" id="MobiDB-lite"/>
    </source>
</evidence>